<gene>
    <name evidence="1" type="ORF">AVDCRST_MAG08-3453</name>
</gene>
<dbReference type="SUPFAM" id="SSF51430">
    <property type="entry name" value="NAD(P)-linked oxidoreductase"/>
    <property type="match status" value="1"/>
</dbReference>
<sequence>MLARGGGVVPLVGARRREWLEEALGALSVTLGPEDLAALERAVPKGAAAGDCYPAAQKAHLDSEAGHGGAG</sequence>
<dbReference type="AlphaFoldDB" id="A0A6J4JFL2"/>
<dbReference type="InterPro" id="IPR036812">
    <property type="entry name" value="NAD(P)_OxRdtase_dom_sf"/>
</dbReference>
<evidence type="ECO:0000313" key="1">
    <source>
        <dbReference type="EMBL" id="CAA9275509.1"/>
    </source>
</evidence>
<organism evidence="1">
    <name type="scientific">uncultured Acetobacteraceae bacterium</name>
    <dbReference type="NCBI Taxonomy" id="169975"/>
    <lineage>
        <taxon>Bacteria</taxon>
        <taxon>Pseudomonadati</taxon>
        <taxon>Pseudomonadota</taxon>
        <taxon>Alphaproteobacteria</taxon>
        <taxon>Acetobacterales</taxon>
        <taxon>Acetobacteraceae</taxon>
        <taxon>environmental samples</taxon>
    </lineage>
</organism>
<evidence type="ECO:0008006" key="2">
    <source>
        <dbReference type="Google" id="ProtNLM"/>
    </source>
</evidence>
<protein>
    <recommendedName>
        <fullName evidence="2">NADP-dependent oxidoreductase domain-containing protein</fullName>
    </recommendedName>
</protein>
<dbReference type="EMBL" id="CADCTG010000257">
    <property type="protein sequence ID" value="CAA9275509.1"/>
    <property type="molecule type" value="Genomic_DNA"/>
</dbReference>
<proteinExistence type="predicted"/>
<reference evidence="1" key="1">
    <citation type="submission" date="2020-02" db="EMBL/GenBank/DDBJ databases">
        <authorList>
            <person name="Meier V. D."/>
        </authorList>
    </citation>
    <scope>NUCLEOTIDE SEQUENCE</scope>
    <source>
        <strain evidence="1">AVDCRST_MAG08</strain>
    </source>
</reference>
<name>A0A6J4JFL2_9PROT</name>
<dbReference type="Gene3D" id="3.20.20.100">
    <property type="entry name" value="NADP-dependent oxidoreductase domain"/>
    <property type="match status" value="1"/>
</dbReference>
<accession>A0A6J4JFL2</accession>